<dbReference type="GO" id="GO:0005886">
    <property type="term" value="C:plasma membrane"/>
    <property type="evidence" value="ECO:0007669"/>
    <property type="project" value="UniProtKB-SubCell"/>
</dbReference>
<protein>
    <recommendedName>
        <fullName evidence="9">Glycosyltransferase RgtA/B/C/D-like domain-containing protein</fullName>
    </recommendedName>
</protein>
<keyword evidence="5 8" id="KW-0812">Transmembrane</keyword>
<dbReference type="InterPro" id="IPR038731">
    <property type="entry name" value="RgtA/B/C-like"/>
</dbReference>
<dbReference type="Proteomes" id="UP000178432">
    <property type="component" value="Unassembled WGS sequence"/>
</dbReference>
<reference evidence="10 11" key="1">
    <citation type="journal article" date="2016" name="Nat. Commun.">
        <title>Thousands of microbial genomes shed light on interconnected biogeochemical processes in an aquifer system.</title>
        <authorList>
            <person name="Anantharaman K."/>
            <person name="Brown C.T."/>
            <person name="Hug L.A."/>
            <person name="Sharon I."/>
            <person name="Castelle C.J."/>
            <person name="Probst A.J."/>
            <person name="Thomas B.C."/>
            <person name="Singh A."/>
            <person name="Wilkins M.J."/>
            <person name="Karaoz U."/>
            <person name="Brodie E.L."/>
            <person name="Williams K.H."/>
            <person name="Hubbard S.S."/>
            <person name="Banfield J.F."/>
        </authorList>
    </citation>
    <scope>NUCLEOTIDE SEQUENCE [LARGE SCALE GENOMIC DNA]</scope>
</reference>
<proteinExistence type="predicted"/>
<keyword evidence="7 8" id="KW-0472">Membrane</keyword>
<evidence type="ECO:0000256" key="1">
    <source>
        <dbReference type="ARBA" id="ARBA00004651"/>
    </source>
</evidence>
<sequence>MKKTSTKTELLIMAGLIILAAAVRLAVIFNFGTYTFDDLFSVHFARMNLPEMFSYLKNEVHPLFYYFLLHFWLAIFGDKEITARLLSLILNLACLPLLYYLTKQLINKQVAFLAGLIFALSCFQIFNSAQVRMYGLLTFLGLLSLNLFWLYFVRQKKYTLLLCAIANVLMLLTHLGGIFGVIIQILWFLILIWKKQISRPMIIKFALAQIVILTAWLFWLIPIFLPKLTDIIQQGWYLQSQMNRNPALGVYDYFFPLLRNYWLRLVSGTIIFCAPFLILIWPRKDAGKNIPGNISPNWFLLAWFLPGFLISVLTGLNLPRIFSVSYLGFYVAAAYLLYIIFKSSKKTFWLILIFWLTAATVNLNIFISNNFSRWDLICRYLTQNQKNGGKIILSHFPDRLQYQYYCQTPVIAFYPFEDNQNFDERIVKNNWRITTPESLEKFGQEAAAAEKIFIVYEGLSGGAAFDALSRDWLLKNGWQKTGAFRPSAIFGPEVIVYEKK</sequence>
<feature type="transmembrane region" description="Helical" evidence="8">
    <location>
        <begin position="294"/>
        <end position="315"/>
    </location>
</feature>
<evidence type="ECO:0000256" key="5">
    <source>
        <dbReference type="ARBA" id="ARBA00022692"/>
    </source>
</evidence>
<keyword evidence="2" id="KW-1003">Cell membrane</keyword>
<feature type="domain" description="Glycosyltransferase RgtA/B/C/D-like" evidence="9">
    <location>
        <begin position="61"/>
        <end position="219"/>
    </location>
</feature>
<feature type="transmembrane region" description="Helical" evidence="8">
    <location>
        <begin position="348"/>
        <end position="367"/>
    </location>
</feature>
<dbReference type="EMBL" id="MHIF01000073">
    <property type="protein sequence ID" value="OGY45720.1"/>
    <property type="molecule type" value="Genomic_DNA"/>
</dbReference>
<comment type="caution">
    <text evidence="10">The sequence shown here is derived from an EMBL/GenBank/DDBJ whole genome shotgun (WGS) entry which is preliminary data.</text>
</comment>
<evidence type="ECO:0000256" key="6">
    <source>
        <dbReference type="ARBA" id="ARBA00022989"/>
    </source>
</evidence>
<gene>
    <name evidence="10" type="ORF">A2663_02745</name>
</gene>
<feature type="transmembrane region" description="Helical" evidence="8">
    <location>
        <begin position="321"/>
        <end position="341"/>
    </location>
</feature>
<name>A0A1G1Y1P8_9BACT</name>
<evidence type="ECO:0000256" key="4">
    <source>
        <dbReference type="ARBA" id="ARBA00022679"/>
    </source>
</evidence>
<feature type="transmembrane region" description="Helical" evidence="8">
    <location>
        <begin position="261"/>
        <end position="282"/>
    </location>
</feature>
<feature type="transmembrane region" description="Helical" evidence="8">
    <location>
        <begin position="108"/>
        <end position="126"/>
    </location>
</feature>
<dbReference type="AlphaFoldDB" id="A0A1G1Y1P8"/>
<feature type="transmembrane region" description="Helical" evidence="8">
    <location>
        <begin position="83"/>
        <end position="102"/>
    </location>
</feature>
<evidence type="ECO:0000259" key="9">
    <source>
        <dbReference type="Pfam" id="PF13231"/>
    </source>
</evidence>
<feature type="transmembrane region" description="Helical" evidence="8">
    <location>
        <begin position="133"/>
        <end position="152"/>
    </location>
</feature>
<feature type="transmembrane region" description="Helical" evidence="8">
    <location>
        <begin position="60"/>
        <end position="76"/>
    </location>
</feature>
<dbReference type="GO" id="GO:0009103">
    <property type="term" value="P:lipopolysaccharide biosynthetic process"/>
    <property type="evidence" value="ECO:0007669"/>
    <property type="project" value="UniProtKB-ARBA"/>
</dbReference>
<dbReference type="PANTHER" id="PTHR33908:SF11">
    <property type="entry name" value="MEMBRANE PROTEIN"/>
    <property type="match status" value="1"/>
</dbReference>
<evidence type="ECO:0000313" key="10">
    <source>
        <dbReference type="EMBL" id="OGY45720.1"/>
    </source>
</evidence>
<evidence type="ECO:0000256" key="7">
    <source>
        <dbReference type="ARBA" id="ARBA00023136"/>
    </source>
</evidence>
<organism evidence="10 11">
    <name type="scientific">Candidatus Buchananbacteria bacterium RIFCSPHIGHO2_01_FULL_46_12</name>
    <dbReference type="NCBI Taxonomy" id="1797536"/>
    <lineage>
        <taxon>Bacteria</taxon>
        <taxon>Candidatus Buchananiibacteriota</taxon>
    </lineage>
</organism>
<keyword evidence="3" id="KW-0328">Glycosyltransferase</keyword>
<evidence type="ECO:0000256" key="8">
    <source>
        <dbReference type="SAM" id="Phobius"/>
    </source>
</evidence>
<dbReference type="GO" id="GO:0016763">
    <property type="term" value="F:pentosyltransferase activity"/>
    <property type="evidence" value="ECO:0007669"/>
    <property type="project" value="TreeGrafter"/>
</dbReference>
<dbReference type="InterPro" id="IPR050297">
    <property type="entry name" value="LipidA_mod_glycosyltrf_83"/>
</dbReference>
<feature type="transmembrane region" description="Helical" evidence="8">
    <location>
        <begin position="205"/>
        <end position="225"/>
    </location>
</feature>
<evidence type="ECO:0000256" key="2">
    <source>
        <dbReference type="ARBA" id="ARBA00022475"/>
    </source>
</evidence>
<keyword evidence="6 8" id="KW-1133">Transmembrane helix</keyword>
<evidence type="ECO:0000256" key="3">
    <source>
        <dbReference type="ARBA" id="ARBA00022676"/>
    </source>
</evidence>
<comment type="subcellular location">
    <subcellularLocation>
        <location evidence="1">Cell membrane</location>
        <topology evidence="1">Multi-pass membrane protein</topology>
    </subcellularLocation>
</comment>
<dbReference type="PANTHER" id="PTHR33908">
    <property type="entry name" value="MANNOSYLTRANSFERASE YKCB-RELATED"/>
    <property type="match status" value="1"/>
</dbReference>
<feature type="transmembrane region" description="Helical" evidence="8">
    <location>
        <begin position="164"/>
        <end position="193"/>
    </location>
</feature>
<keyword evidence="4" id="KW-0808">Transferase</keyword>
<evidence type="ECO:0000313" key="11">
    <source>
        <dbReference type="Proteomes" id="UP000178432"/>
    </source>
</evidence>
<accession>A0A1G1Y1P8</accession>
<dbReference type="Pfam" id="PF13231">
    <property type="entry name" value="PMT_2"/>
    <property type="match status" value="1"/>
</dbReference>